<dbReference type="AlphaFoldDB" id="A0A412XRC5"/>
<dbReference type="EMBL" id="QRZG01000056">
    <property type="protein sequence ID" value="RGV47716.1"/>
    <property type="molecule type" value="Genomic_DNA"/>
</dbReference>
<accession>A0A412XRC5</accession>
<evidence type="ECO:0000313" key="2">
    <source>
        <dbReference type="Proteomes" id="UP000284366"/>
    </source>
</evidence>
<organism evidence="1 2">
    <name type="scientific">Bacteroides clarus</name>
    <dbReference type="NCBI Taxonomy" id="626929"/>
    <lineage>
        <taxon>Bacteria</taxon>
        <taxon>Pseudomonadati</taxon>
        <taxon>Bacteroidota</taxon>
        <taxon>Bacteroidia</taxon>
        <taxon>Bacteroidales</taxon>
        <taxon>Bacteroidaceae</taxon>
        <taxon>Bacteroides</taxon>
    </lineage>
</organism>
<evidence type="ECO:0000313" key="1">
    <source>
        <dbReference type="EMBL" id="RGV47716.1"/>
    </source>
</evidence>
<reference evidence="1 2" key="1">
    <citation type="submission" date="2018-08" db="EMBL/GenBank/DDBJ databases">
        <title>A genome reference for cultivated species of the human gut microbiota.</title>
        <authorList>
            <person name="Zou Y."/>
            <person name="Xue W."/>
            <person name="Luo G."/>
        </authorList>
    </citation>
    <scope>NUCLEOTIDE SEQUENCE [LARGE SCALE GENOMIC DNA]</scope>
    <source>
        <strain evidence="1 2">AF14-27</strain>
    </source>
</reference>
<name>A0A412XRC5_9BACE</name>
<comment type="caution">
    <text evidence="1">The sequence shown here is derived from an EMBL/GenBank/DDBJ whole genome shotgun (WGS) entry which is preliminary data.</text>
</comment>
<proteinExistence type="predicted"/>
<dbReference type="Proteomes" id="UP000284366">
    <property type="component" value="Unassembled WGS sequence"/>
</dbReference>
<gene>
    <name evidence="1" type="ORF">DWW09_18185</name>
</gene>
<sequence>MKAPVGTSGWYWGAVKQYLTLAEEYASKVNNVIELRAVGKSMQILVEAGVAETFSLDGEQFYWSSSIEKTKSGSEGMLYRVGLLTTGKNYGQTAAWRVNDGRHARAILTF</sequence>
<dbReference type="RefSeq" id="WP_118047931.1">
    <property type="nucleotide sequence ID" value="NZ_JAQCUW010000047.1"/>
</dbReference>
<protein>
    <submittedName>
        <fullName evidence="1">Uncharacterized protein</fullName>
    </submittedName>
</protein>